<sequence length="282" mass="31431">MSKVAAELVKQLRDRTGVSMSKCKEALESSNSDMDKSIEFLRKAGMTSAIKKEGRDANEGLIEIDEEENALVLVEVNAETDFVAQNAKFKQFAQELIHQAIQTKPASVVELMQLSYAKDPSITLDQYRSLIVQSLGENIQVKRLLIIPKSSDVSIGFYSHMGGKIVSVVVLTGGKGHESLARDIAMHVAAEAPEYLSPEEVPSEVKAKEEEIARSQVQNKPPHIIDKIVEGKLEAYYMEMCLTRQKYVKDSSMTIAMLLDKESKALKHPVEIQAFYRWKVGS</sequence>
<evidence type="ECO:0000256" key="6">
    <source>
        <dbReference type="RuleBase" id="RU000642"/>
    </source>
</evidence>
<evidence type="ECO:0000256" key="7">
    <source>
        <dbReference type="RuleBase" id="RU000643"/>
    </source>
</evidence>
<dbReference type="CDD" id="cd14275">
    <property type="entry name" value="UBA_EF-Ts"/>
    <property type="match status" value="1"/>
</dbReference>
<evidence type="ECO:0000313" key="9">
    <source>
        <dbReference type="EMBL" id="QZA59346.1"/>
    </source>
</evidence>
<dbReference type="InterPro" id="IPR036402">
    <property type="entry name" value="EF-Ts_dimer_sf"/>
</dbReference>
<dbReference type="Gene3D" id="1.10.286.20">
    <property type="match status" value="1"/>
</dbReference>
<organism evidence="9 10">
    <name type="scientific">Candidatus Rhabdochlamydia porcellionis</name>
    <dbReference type="NCBI Taxonomy" id="225148"/>
    <lineage>
        <taxon>Bacteria</taxon>
        <taxon>Pseudomonadati</taxon>
        <taxon>Chlamydiota</taxon>
        <taxon>Chlamydiia</taxon>
        <taxon>Parachlamydiales</taxon>
        <taxon>Candidatus Rhabdochlamydiaceae</taxon>
        <taxon>Candidatus Rhabdochlamydia</taxon>
    </lineage>
</organism>
<evidence type="ECO:0000313" key="10">
    <source>
        <dbReference type="Proteomes" id="UP000822862"/>
    </source>
</evidence>
<evidence type="ECO:0000256" key="3">
    <source>
        <dbReference type="ARBA" id="ARBA00022768"/>
    </source>
</evidence>
<protein>
    <recommendedName>
        <fullName evidence="2 5">Elongation factor Ts</fullName>
        <shortName evidence="5">EF-Ts</shortName>
    </recommendedName>
</protein>
<keyword evidence="10" id="KW-1185">Reference proteome</keyword>
<feature type="region of interest" description="Involved in Mg(2+) ion dislocation from EF-Tu" evidence="5">
    <location>
        <begin position="80"/>
        <end position="83"/>
    </location>
</feature>
<reference evidence="9 10" key="1">
    <citation type="submission" date="2020-01" db="EMBL/GenBank/DDBJ databases">
        <authorList>
            <person name="Sixt B."/>
            <person name="Schulz F."/>
            <person name="Kostanjsek R."/>
            <person name="Koestlbacher S."/>
            <person name="Collingro A."/>
            <person name="Toenshoff E."/>
            <person name="Horn M."/>
        </authorList>
    </citation>
    <scope>NUCLEOTIDE SEQUENCE [LARGE SCALE GENOMIC DNA]</scope>
    <source>
        <strain evidence="9 10">15C</strain>
    </source>
</reference>
<dbReference type="SUPFAM" id="SSF54713">
    <property type="entry name" value="Elongation factor Ts (EF-Ts), dimerisation domain"/>
    <property type="match status" value="2"/>
</dbReference>
<dbReference type="SUPFAM" id="SSF46934">
    <property type="entry name" value="UBA-like"/>
    <property type="match status" value="1"/>
</dbReference>
<evidence type="ECO:0000259" key="8">
    <source>
        <dbReference type="Pfam" id="PF00889"/>
    </source>
</evidence>
<dbReference type="NCBIfam" id="TIGR00116">
    <property type="entry name" value="tsf"/>
    <property type="match status" value="1"/>
</dbReference>
<dbReference type="Pfam" id="PF00889">
    <property type="entry name" value="EF_TS"/>
    <property type="match status" value="1"/>
</dbReference>
<dbReference type="InterPro" id="IPR009060">
    <property type="entry name" value="UBA-like_sf"/>
</dbReference>
<comment type="function">
    <text evidence="5 6">Associates with the EF-Tu.GDP complex and induces the exchange of GDP to GTP. It remains bound to the aminoacyl-tRNA.EF-Tu.GTP complex up to the GTP hydrolysis stage on the ribosome.</text>
</comment>
<keyword evidence="4 5" id="KW-0648">Protein biosynthesis</keyword>
<dbReference type="HAMAP" id="MF_00050">
    <property type="entry name" value="EF_Ts"/>
    <property type="match status" value="1"/>
</dbReference>
<accession>A0ABX8Z0Z1</accession>
<keyword evidence="3 5" id="KW-0251">Elongation factor</keyword>
<dbReference type="GO" id="GO:0003746">
    <property type="term" value="F:translation elongation factor activity"/>
    <property type="evidence" value="ECO:0007669"/>
    <property type="project" value="UniProtKB-KW"/>
</dbReference>
<comment type="similarity">
    <text evidence="1 5 6">Belongs to the EF-Ts family.</text>
</comment>
<dbReference type="Proteomes" id="UP000822862">
    <property type="component" value="Chromosome"/>
</dbReference>
<reference evidence="9 10" key="2">
    <citation type="submission" date="2021-05" db="EMBL/GenBank/DDBJ databases">
        <title>Ecology and evolution of chlamydial symbionts of arthropods.</title>
        <authorList>
            <person name="Halter T."/>
            <person name="Sixt B.S."/>
            <person name="Toenshoff E.R."/>
            <person name="Koestlbacher S."/>
            <person name="Schulz F."/>
            <person name="Kostanjsek R."/>
            <person name="Collingro A."/>
            <person name="Hendrickx F."/>
            <person name="Horn M."/>
        </authorList>
    </citation>
    <scope>NUCLEOTIDE SEQUENCE [LARGE SCALE GENOMIC DNA]</scope>
    <source>
        <strain evidence="9 10">15C</strain>
    </source>
</reference>
<gene>
    <name evidence="5" type="primary">tsf</name>
    <name evidence="9" type="ORF">RHAB15C_0001232</name>
</gene>
<dbReference type="PANTHER" id="PTHR11741">
    <property type="entry name" value="ELONGATION FACTOR TS"/>
    <property type="match status" value="1"/>
</dbReference>
<name>A0ABX8Z0Z1_9BACT</name>
<dbReference type="InterPro" id="IPR018101">
    <property type="entry name" value="Transl_elong_Ts_CS"/>
</dbReference>
<evidence type="ECO:0000256" key="5">
    <source>
        <dbReference type="HAMAP-Rule" id="MF_00050"/>
    </source>
</evidence>
<dbReference type="PROSITE" id="PS01127">
    <property type="entry name" value="EF_TS_2"/>
    <property type="match status" value="1"/>
</dbReference>
<dbReference type="InterPro" id="IPR001816">
    <property type="entry name" value="Transl_elong_EFTs/EF1B"/>
</dbReference>
<dbReference type="RefSeq" id="WP_194845152.1">
    <property type="nucleotide sequence ID" value="NZ_CP075585.1"/>
</dbReference>
<feature type="domain" description="Translation elongation factor EFTs/EF1B dimerisation" evidence="8">
    <location>
        <begin position="72"/>
        <end position="281"/>
    </location>
</feature>
<comment type="subcellular location">
    <subcellularLocation>
        <location evidence="5 7">Cytoplasm</location>
    </subcellularLocation>
</comment>
<keyword evidence="5" id="KW-0963">Cytoplasm</keyword>
<dbReference type="Gene3D" id="3.30.479.20">
    <property type="entry name" value="Elongation factor Ts, dimerisation domain"/>
    <property type="match status" value="2"/>
</dbReference>
<dbReference type="Gene3D" id="1.10.8.10">
    <property type="entry name" value="DNA helicase RuvA subunit, C-terminal domain"/>
    <property type="match status" value="1"/>
</dbReference>
<dbReference type="InterPro" id="IPR014039">
    <property type="entry name" value="Transl_elong_EFTs/EF1B_dimer"/>
</dbReference>
<evidence type="ECO:0000256" key="1">
    <source>
        <dbReference type="ARBA" id="ARBA00005532"/>
    </source>
</evidence>
<proteinExistence type="inferred from homology"/>
<dbReference type="PROSITE" id="PS01126">
    <property type="entry name" value="EF_TS_1"/>
    <property type="match status" value="1"/>
</dbReference>
<evidence type="ECO:0000256" key="4">
    <source>
        <dbReference type="ARBA" id="ARBA00022917"/>
    </source>
</evidence>
<dbReference type="PANTHER" id="PTHR11741:SF0">
    <property type="entry name" value="ELONGATION FACTOR TS, MITOCHONDRIAL"/>
    <property type="match status" value="1"/>
</dbReference>
<evidence type="ECO:0000256" key="2">
    <source>
        <dbReference type="ARBA" id="ARBA00016956"/>
    </source>
</evidence>
<dbReference type="EMBL" id="CP075585">
    <property type="protein sequence ID" value="QZA59346.1"/>
    <property type="molecule type" value="Genomic_DNA"/>
</dbReference>